<dbReference type="PANTHER" id="PTHR10846">
    <property type="entry name" value="SODIUM/POTASSIUM/CALCIUM EXCHANGER"/>
    <property type="match status" value="1"/>
</dbReference>
<organism evidence="7 8">
    <name type="scientific">Candidatus Abawacabacteria bacterium RBG_16_42_10</name>
    <dbReference type="NCBI Taxonomy" id="1817814"/>
    <lineage>
        <taxon>Bacteria</taxon>
        <taxon>Candidatus Abawacaibacteriota</taxon>
    </lineage>
</organism>
<dbReference type="GO" id="GO:0008273">
    <property type="term" value="F:calcium, potassium:sodium antiporter activity"/>
    <property type="evidence" value="ECO:0007669"/>
    <property type="project" value="TreeGrafter"/>
</dbReference>
<comment type="caution">
    <text evidence="7">The sequence shown here is derived from an EMBL/GenBank/DDBJ whole genome shotgun (WGS) entry which is preliminary data.</text>
</comment>
<dbReference type="InterPro" id="IPR004837">
    <property type="entry name" value="NaCa_Exmemb"/>
</dbReference>
<evidence type="ECO:0000313" key="8">
    <source>
        <dbReference type="Proteomes" id="UP000177614"/>
    </source>
</evidence>
<dbReference type="Gene3D" id="6.10.280.80">
    <property type="entry name" value="NCX, peripheral helical region"/>
    <property type="match status" value="1"/>
</dbReference>
<feature type="transmembrane region" description="Helical" evidence="5">
    <location>
        <begin position="308"/>
        <end position="324"/>
    </location>
</feature>
<feature type="transmembrane region" description="Helical" evidence="5">
    <location>
        <begin position="248"/>
        <end position="271"/>
    </location>
</feature>
<dbReference type="GO" id="GO:0005262">
    <property type="term" value="F:calcium channel activity"/>
    <property type="evidence" value="ECO:0007669"/>
    <property type="project" value="TreeGrafter"/>
</dbReference>
<feature type="transmembrane region" description="Helical" evidence="5">
    <location>
        <begin position="107"/>
        <end position="125"/>
    </location>
</feature>
<keyword evidence="2 5" id="KW-0812">Transmembrane</keyword>
<evidence type="ECO:0000256" key="1">
    <source>
        <dbReference type="ARBA" id="ARBA00004141"/>
    </source>
</evidence>
<feature type="transmembrane region" description="Helical" evidence="5">
    <location>
        <begin position="137"/>
        <end position="157"/>
    </location>
</feature>
<name>A0A1F4XKH2_9BACT</name>
<feature type="transmembrane region" description="Helical" evidence="5">
    <location>
        <begin position="35"/>
        <end position="62"/>
    </location>
</feature>
<evidence type="ECO:0000256" key="2">
    <source>
        <dbReference type="ARBA" id="ARBA00022692"/>
    </source>
</evidence>
<feature type="transmembrane region" description="Helical" evidence="5">
    <location>
        <begin position="178"/>
        <end position="198"/>
    </location>
</feature>
<dbReference type="EMBL" id="MEWR01000009">
    <property type="protein sequence ID" value="OGC82212.1"/>
    <property type="molecule type" value="Genomic_DNA"/>
</dbReference>
<feature type="transmembrane region" description="Helical" evidence="5">
    <location>
        <begin position="218"/>
        <end position="241"/>
    </location>
</feature>
<proteinExistence type="predicted"/>
<feature type="transmembrane region" description="Helical" evidence="5">
    <location>
        <begin position="277"/>
        <end position="296"/>
    </location>
</feature>
<keyword evidence="4 5" id="KW-0472">Membrane</keyword>
<dbReference type="InterPro" id="IPR044880">
    <property type="entry name" value="NCX_ion-bd_dom_sf"/>
</dbReference>
<dbReference type="InterPro" id="IPR004481">
    <property type="entry name" value="K/Na/Ca-exchanger"/>
</dbReference>
<keyword evidence="3 5" id="KW-1133">Transmembrane helix</keyword>
<dbReference type="PANTHER" id="PTHR10846:SF8">
    <property type="entry name" value="INNER MEMBRANE PROTEIN YRBG"/>
    <property type="match status" value="1"/>
</dbReference>
<gene>
    <name evidence="7" type="ORF">A2V81_00535</name>
</gene>
<dbReference type="GO" id="GO:0005886">
    <property type="term" value="C:plasma membrane"/>
    <property type="evidence" value="ECO:0007669"/>
    <property type="project" value="TreeGrafter"/>
</dbReference>
<comment type="subcellular location">
    <subcellularLocation>
        <location evidence="1">Membrane</location>
        <topology evidence="1">Multi-pass membrane protein</topology>
    </subcellularLocation>
</comment>
<evidence type="ECO:0000256" key="5">
    <source>
        <dbReference type="SAM" id="Phobius"/>
    </source>
</evidence>
<dbReference type="GO" id="GO:0006874">
    <property type="term" value="P:intracellular calcium ion homeostasis"/>
    <property type="evidence" value="ECO:0007669"/>
    <property type="project" value="TreeGrafter"/>
</dbReference>
<sequence length="331" mass="35778">MIDNILILVAGFAALIKGAGWLVEGATNMARRLGVSTLVLGLTVVAFGTSLPELAISVLAAVEGSSKIALGNVIGSNFANIGLILGISAIIAPIIVRSSTIWKEIPFALAAAVIMLLLTFDTRVAEGTQDLLTSRDGLILLIVFVMFLFYIFSVGLSERRSFFHRDKEFKVETEEAHMKWPAIAALIIVGIVLVFGGGELVVRSSLALALVWGLSESFIGITIIAVGTSLPELVTTLIAAYKGHSDIAVGNIVGSNIFNSLFILGIASFIHPLEIDSHLWVDGIFMVGLTVLLWIFSGYRHRLGRYKGIILLVLYIAYICYVVWRQGLIYL</sequence>
<evidence type="ECO:0000259" key="6">
    <source>
        <dbReference type="Pfam" id="PF01699"/>
    </source>
</evidence>
<evidence type="ECO:0000256" key="4">
    <source>
        <dbReference type="ARBA" id="ARBA00023136"/>
    </source>
</evidence>
<feature type="domain" description="Sodium/calcium exchanger membrane region" evidence="6">
    <location>
        <begin position="5"/>
        <end position="152"/>
    </location>
</feature>
<dbReference type="STRING" id="1817814.A2V81_00535"/>
<feature type="domain" description="Sodium/calcium exchanger membrane region" evidence="6">
    <location>
        <begin position="184"/>
        <end position="324"/>
    </location>
</feature>
<protein>
    <recommendedName>
        <fullName evidence="6">Sodium/calcium exchanger membrane region domain-containing protein</fullName>
    </recommendedName>
</protein>
<evidence type="ECO:0000313" key="7">
    <source>
        <dbReference type="EMBL" id="OGC82212.1"/>
    </source>
</evidence>
<reference evidence="7 8" key="1">
    <citation type="journal article" date="2016" name="Nat. Commun.">
        <title>Thousands of microbial genomes shed light on interconnected biogeochemical processes in an aquifer system.</title>
        <authorList>
            <person name="Anantharaman K."/>
            <person name="Brown C.T."/>
            <person name="Hug L.A."/>
            <person name="Sharon I."/>
            <person name="Castelle C.J."/>
            <person name="Probst A.J."/>
            <person name="Thomas B.C."/>
            <person name="Singh A."/>
            <person name="Wilkins M.J."/>
            <person name="Karaoz U."/>
            <person name="Brodie E.L."/>
            <person name="Williams K.H."/>
            <person name="Hubbard S.S."/>
            <person name="Banfield J.F."/>
        </authorList>
    </citation>
    <scope>NUCLEOTIDE SEQUENCE [LARGE SCALE GENOMIC DNA]</scope>
</reference>
<evidence type="ECO:0000256" key="3">
    <source>
        <dbReference type="ARBA" id="ARBA00022989"/>
    </source>
</evidence>
<dbReference type="Gene3D" id="1.20.1420.30">
    <property type="entry name" value="NCX, central ion-binding region"/>
    <property type="match status" value="1"/>
</dbReference>
<dbReference type="Pfam" id="PF01699">
    <property type="entry name" value="Na_Ca_ex"/>
    <property type="match status" value="2"/>
</dbReference>
<dbReference type="Proteomes" id="UP000177614">
    <property type="component" value="Unassembled WGS sequence"/>
</dbReference>
<feature type="transmembrane region" description="Helical" evidence="5">
    <location>
        <begin position="74"/>
        <end position="95"/>
    </location>
</feature>
<dbReference type="AlphaFoldDB" id="A0A1F4XKH2"/>
<feature type="transmembrane region" description="Helical" evidence="5">
    <location>
        <begin position="6"/>
        <end position="23"/>
    </location>
</feature>
<dbReference type="NCBIfam" id="TIGR00367">
    <property type="entry name" value="calcium/sodium antiporter"/>
    <property type="match status" value="1"/>
</dbReference>
<accession>A0A1F4XKH2</accession>